<evidence type="ECO:0000313" key="4">
    <source>
        <dbReference type="Proteomes" id="UP000410492"/>
    </source>
</evidence>
<evidence type="ECO:0000256" key="1">
    <source>
        <dbReference type="SAM" id="MobiDB-lite"/>
    </source>
</evidence>
<evidence type="ECO:0000313" key="3">
    <source>
        <dbReference type="EMBL" id="VEN61128.1"/>
    </source>
</evidence>
<keyword evidence="4" id="KW-1185">Reference proteome</keyword>
<keyword evidence="2" id="KW-0732">Signal</keyword>
<dbReference type="EMBL" id="CAACVG010012984">
    <property type="protein sequence ID" value="VEN61128.1"/>
    <property type="molecule type" value="Genomic_DNA"/>
</dbReference>
<feature type="region of interest" description="Disordered" evidence="1">
    <location>
        <begin position="67"/>
        <end position="86"/>
    </location>
</feature>
<gene>
    <name evidence="3" type="ORF">CALMAC_LOCUS18611</name>
</gene>
<organism evidence="3 4">
    <name type="scientific">Callosobruchus maculatus</name>
    <name type="common">Southern cowpea weevil</name>
    <name type="synonym">Pulse bruchid</name>
    <dbReference type="NCBI Taxonomy" id="64391"/>
    <lineage>
        <taxon>Eukaryota</taxon>
        <taxon>Metazoa</taxon>
        <taxon>Ecdysozoa</taxon>
        <taxon>Arthropoda</taxon>
        <taxon>Hexapoda</taxon>
        <taxon>Insecta</taxon>
        <taxon>Pterygota</taxon>
        <taxon>Neoptera</taxon>
        <taxon>Endopterygota</taxon>
        <taxon>Coleoptera</taxon>
        <taxon>Polyphaga</taxon>
        <taxon>Cucujiformia</taxon>
        <taxon>Chrysomeloidea</taxon>
        <taxon>Chrysomelidae</taxon>
        <taxon>Bruchinae</taxon>
        <taxon>Bruchini</taxon>
        <taxon>Callosobruchus</taxon>
    </lineage>
</organism>
<accession>A0A653DP64</accession>
<dbReference type="Gene3D" id="3.40.50.1820">
    <property type="entry name" value="alpha/beta hydrolase"/>
    <property type="match status" value="1"/>
</dbReference>
<protein>
    <submittedName>
        <fullName evidence="3">Uncharacterized protein</fullName>
    </submittedName>
</protein>
<dbReference type="InterPro" id="IPR029058">
    <property type="entry name" value="AB_hydrolase_fold"/>
</dbReference>
<sequence length="86" mass="9753">MFIQMRSVFLYLASTQCVLSFIEALTADDPFVITLNKPHGSVIRGHSLNSYQGRQYYAYQEIPYAKPPVGEKDSRNPNFLTHGQAN</sequence>
<reference evidence="3 4" key="1">
    <citation type="submission" date="2019-01" db="EMBL/GenBank/DDBJ databases">
        <authorList>
            <person name="Sayadi A."/>
        </authorList>
    </citation>
    <scope>NUCLEOTIDE SEQUENCE [LARGE SCALE GENOMIC DNA]</scope>
</reference>
<feature type="chain" id="PRO_5024923683" evidence="2">
    <location>
        <begin position="21"/>
        <end position="86"/>
    </location>
</feature>
<feature type="compositionally biased region" description="Polar residues" evidence="1">
    <location>
        <begin position="76"/>
        <end position="86"/>
    </location>
</feature>
<dbReference type="Proteomes" id="UP000410492">
    <property type="component" value="Unassembled WGS sequence"/>
</dbReference>
<evidence type="ECO:0000256" key="2">
    <source>
        <dbReference type="SAM" id="SignalP"/>
    </source>
</evidence>
<dbReference type="AlphaFoldDB" id="A0A653DP64"/>
<name>A0A653DP64_CALMS</name>
<dbReference type="OrthoDB" id="19653at2759"/>
<dbReference type="SUPFAM" id="SSF53474">
    <property type="entry name" value="alpha/beta-Hydrolases"/>
    <property type="match status" value="1"/>
</dbReference>
<feature type="signal peptide" evidence="2">
    <location>
        <begin position="1"/>
        <end position="20"/>
    </location>
</feature>
<proteinExistence type="predicted"/>